<proteinExistence type="predicted"/>
<comment type="caution">
    <text evidence="1">The sequence shown here is derived from an EMBL/GenBank/DDBJ whole genome shotgun (WGS) entry which is preliminary data.</text>
</comment>
<evidence type="ECO:0000313" key="1">
    <source>
        <dbReference type="EMBL" id="GFN77031.1"/>
    </source>
</evidence>
<dbReference type="EMBL" id="BLXT01000430">
    <property type="protein sequence ID" value="GFN77031.1"/>
    <property type="molecule type" value="Genomic_DNA"/>
</dbReference>
<organism evidence="1 2">
    <name type="scientific">Plakobranchus ocellatus</name>
    <dbReference type="NCBI Taxonomy" id="259542"/>
    <lineage>
        <taxon>Eukaryota</taxon>
        <taxon>Metazoa</taxon>
        <taxon>Spiralia</taxon>
        <taxon>Lophotrochozoa</taxon>
        <taxon>Mollusca</taxon>
        <taxon>Gastropoda</taxon>
        <taxon>Heterobranchia</taxon>
        <taxon>Euthyneura</taxon>
        <taxon>Panpulmonata</taxon>
        <taxon>Sacoglossa</taxon>
        <taxon>Placobranchoidea</taxon>
        <taxon>Plakobranchidae</taxon>
        <taxon>Plakobranchus</taxon>
    </lineage>
</organism>
<reference evidence="1 2" key="1">
    <citation type="journal article" date="2021" name="Elife">
        <title>Chloroplast acquisition without the gene transfer in kleptoplastic sea slugs, Plakobranchus ocellatus.</title>
        <authorList>
            <person name="Maeda T."/>
            <person name="Takahashi S."/>
            <person name="Yoshida T."/>
            <person name="Shimamura S."/>
            <person name="Takaki Y."/>
            <person name="Nagai Y."/>
            <person name="Toyoda A."/>
            <person name="Suzuki Y."/>
            <person name="Arimoto A."/>
            <person name="Ishii H."/>
            <person name="Satoh N."/>
            <person name="Nishiyama T."/>
            <person name="Hasebe M."/>
            <person name="Maruyama T."/>
            <person name="Minagawa J."/>
            <person name="Obokata J."/>
            <person name="Shigenobu S."/>
        </authorList>
    </citation>
    <scope>NUCLEOTIDE SEQUENCE [LARGE SCALE GENOMIC DNA]</scope>
</reference>
<name>A0AAV3Y4L9_9GAST</name>
<keyword evidence="2" id="KW-1185">Reference proteome</keyword>
<dbReference type="AlphaFoldDB" id="A0AAV3Y4L9"/>
<gene>
    <name evidence="1" type="ORF">PoB_000353700</name>
</gene>
<protein>
    <submittedName>
        <fullName evidence="1">Uncharacterized protein</fullName>
    </submittedName>
</protein>
<sequence length="107" mass="11943">MVAATKVPEWSLNQFALNGHCNQSPLSGRHNQFPLNGRRNQFPLNNDCCIHSRLRNIKKLPFTENIKMTVGRRASGQEMHVACLPKDRRAGASKLQPRNAVIASPLA</sequence>
<evidence type="ECO:0000313" key="2">
    <source>
        <dbReference type="Proteomes" id="UP000735302"/>
    </source>
</evidence>
<dbReference type="Proteomes" id="UP000735302">
    <property type="component" value="Unassembled WGS sequence"/>
</dbReference>
<accession>A0AAV3Y4L9</accession>